<dbReference type="InterPro" id="IPR053745">
    <property type="entry name" value="Viral_Tail_Comp_sf"/>
</dbReference>
<reference evidence="2" key="1">
    <citation type="submission" date="2016-10" db="EMBL/GenBank/DDBJ databases">
        <authorList>
            <person name="Varghese N."/>
            <person name="Submissions S."/>
        </authorList>
    </citation>
    <scope>NUCLEOTIDE SEQUENCE [LARGE SCALE GENOMIC DNA]</scope>
    <source>
        <strain evidence="2">DSM 23422</strain>
    </source>
</reference>
<dbReference type="InterPro" id="IPR021508">
    <property type="entry name" value="Gp17-like"/>
</dbReference>
<dbReference type="RefSeq" id="WP_093914764.1">
    <property type="nucleotide sequence ID" value="NZ_FPAJ01000001.1"/>
</dbReference>
<evidence type="ECO:0008006" key="3">
    <source>
        <dbReference type="Google" id="ProtNLM"/>
    </source>
</evidence>
<evidence type="ECO:0000313" key="1">
    <source>
        <dbReference type="EMBL" id="SFS47769.1"/>
    </source>
</evidence>
<organism evidence="1 2">
    <name type="scientific">Sulfitobacter marinus</name>
    <dbReference type="NCBI Taxonomy" id="394264"/>
    <lineage>
        <taxon>Bacteria</taxon>
        <taxon>Pseudomonadati</taxon>
        <taxon>Pseudomonadota</taxon>
        <taxon>Alphaproteobacteria</taxon>
        <taxon>Rhodobacterales</taxon>
        <taxon>Roseobacteraceae</taxon>
        <taxon>Sulfitobacter</taxon>
    </lineage>
</organism>
<dbReference type="Proteomes" id="UP000199239">
    <property type="component" value="Unassembled WGS sequence"/>
</dbReference>
<dbReference type="Pfam" id="PF11367">
    <property type="entry name" value="Tail_completion_gp17"/>
    <property type="match status" value="1"/>
</dbReference>
<accession>A0A1I6Q5K6</accession>
<dbReference type="AlphaFoldDB" id="A0A1I6Q5K6"/>
<proteinExistence type="predicted"/>
<gene>
    <name evidence="1" type="ORF">SAMN04488040_0516</name>
</gene>
<sequence length="136" mass="14027">MSYAISGPLQQAVFAALSADLALTDLVGTDIFDAGPVGDVPPLYVRLGDEDVRDASDGSGAGAVHQFGIAIVSAAPGFADAKQVAGAISDVLHNADLTLSKGHLVSLQFSRATAKYVAAAQVRQIDMQFRARVQDG</sequence>
<dbReference type="EMBL" id="FPAJ01000001">
    <property type="protein sequence ID" value="SFS47769.1"/>
    <property type="molecule type" value="Genomic_DNA"/>
</dbReference>
<evidence type="ECO:0000313" key="2">
    <source>
        <dbReference type="Proteomes" id="UP000199239"/>
    </source>
</evidence>
<keyword evidence="2" id="KW-1185">Reference proteome</keyword>
<dbReference type="OrthoDB" id="7644395at2"/>
<protein>
    <recommendedName>
        <fullName evidence="3">Gene transfer agent protein</fullName>
    </recommendedName>
</protein>
<dbReference type="STRING" id="394264.SAMN04488040_0516"/>
<dbReference type="Gene3D" id="3.30.2000.30">
    <property type="match status" value="1"/>
</dbReference>
<name>A0A1I6Q5K6_9RHOB</name>